<keyword evidence="3" id="KW-1185">Reference proteome</keyword>
<sequence>MDMNQNHPNNIPVDRVLPHTVHPNEHDLVHPEDADLAHPEDTDLAHLSKRDHLMTHLLSKRLATQDDHLLQYQFTLES</sequence>
<proteinExistence type="predicted"/>
<dbReference type="GeneID" id="93608771"/>
<organism evidence="2 3">
    <name type="scientific">Rhizopus delemar (strain RA 99-880 / ATCC MYA-4621 / FGSC 9543 / NRRL 43880)</name>
    <name type="common">Mucormycosis agent</name>
    <name type="synonym">Rhizopus arrhizus var. delemar</name>
    <dbReference type="NCBI Taxonomy" id="246409"/>
    <lineage>
        <taxon>Eukaryota</taxon>
        <taxon>Fungi</taxon>
        <taxon>Fungi incertae sedis</taxon>
        <taxon>Mucoromycota</taxon>
        <taxon>Mucoromycotina</taxon>
        <taxon>Mucoromycetes</taxon>
        <taxon>Mucorales</taxon>
        <taxon>Mucorineae</taxon>
        <taxon>Rhizopodaceae</taxon>
        <taxon>Rhizopus</taxon>
    </lineage>
</organism>
<dbReference type="RefSeq" id="XP_067512491.1">
    <property type="nucleotide sequence ID" value="XM_067656390.1"/>
</dbReference>
<evidence type="ECO:0000313" key="2">
    <source>
        <dbReference type="EMBL" id="EIE77095.1"/>
    </source>
</evidence>
<evidence type="ECO:0000256" key="1">
    <source>
        <dbReference type="SAM" id="MobiDB-lite"/>
    </source>
</evidence>
<dbReference type="InParanoid" id="I1BLL5"/>
<reference evidence="2 3" key="1">
    <citation type="journal article" date="2009" name="PLoS Genet.">
        <title>Genomic analysis of the basal lineage fungus Rhizopus oryzae reveals a whole-genome duplication.</title>
        <authorList>
            <person name="Ma L.-J."/>
            <person name="Ibrahim A.S."/>
            <person name="Skory C."/>
            <person name="Grabherr M.G."/>
            <person name="Burger G."/>
            <person name="Butler M."/>
            <person name="Elias M."/>
            <person name="Idnurm A."/>
            <person name="Lang B.F."/>
            <person name="Sone T."/>
            <person name="Abe A."/>
            <person name="Calvo S.E."/>
            <person name="Corrochano L.M."/>
            <person name="Engels R."/>
            <person name="Fu J."/>
            <person name="Hansberg W."/>
            <person name="Kim J.-M."/>
            <person name="Kodira C.D."/>
            <person name="Koehrsen M.J."/>
            <person name="Liu B."/>
            <person name="Miranda-Saavedra D."/>
            <person name="O'Leary S."/>
            <person name="Ortiz-Castellanos L."/>
            <person name="Poulter R."/>
            <person name="Rodriguez-Romero J."/>
            <person name="Ruiz-Herrera J."/>
            <person name="Shen Y.-Q."/>
            <person name="Zeng Q."/>
            <person name="Galagan J."/>
            <person name="Birren B.W."/>
            <person name="Cuomo C.A."/>
            <person name="Wickes B.L."/>
        </authorList>
    </citation>
    <scope>NUCLEOTIDE SEQUENCE [LARGE SCALE GENOMIC DNA]</scope>
    <source>
        <strain evidence="3">RA 99-880 / ATCC MYA-4621 / FGSC 9543 / NRRL 43880</strain>
    </source>
</reference>
<feature type="compositionally biased region" description="Basic and acidic residues" evidence="1">
    <location>
        <begin position="22"/>
        <end position="33"/>
    </location>
</feature>
<protein>
    <submittedName>
        <fullName evidence="2">Uncharacterized protein</fullName>
    </submittedName>
</protein>
<dbReference type="EMBL" id="CH476732">
    <property type="protein sequence ID" value="EIE77095.1"/>
    <property type="molecule type" value="Genomic_DNA"/>
</dbReference>
<gene>
    <name evidence="2" type="ORF">RO3G_01799</name>
</gene>
<dbReference type="Proteomes" id="UP000009138">
    <property type="component" value="Unassembled WGS sequence"/>
</dbReference>
<dbReference type="AlphaFoldDB" id="I1BLL5"/>
<feature type="region of interest" description="Disordered" evidence="1">
    <location>
        <begin position="1"/>
        <end position="33"/>
    </location>
</feature>
<accession>I1BLL5</accession>
<dbReference type="VEuPathDB" id="FungiDB:RO3G_01799"/>
<name>I1BLL5_RHIO9</name>
<evidence type="ECO:0000313" key="3">
    <source>
        <dbReference type="Proteomes" id="UP000009138"/>
    </source>
</evidence>